<evidence type="ECO:0000313" key="7">
    <source>
        <dbReference type="EMBL" id="KAH3667125.1"/>
    </source>
</evidence>
<dbReference type="SUPFAM" id="SSF52540">
    <property type="entry name" value="P-loop containing nucleoside triphosphate hydrolases"/>
    <property type="match status" value="2"/>
</dbReference>
<keyword evidence="3 5" id="KW-0347">Helicase</keyword>
<evidence type="ECO:0000256" key="4">
    <source>
        <dbReference type="ARBA" id="ARBA00022840"/>
    </source>
</evidence>
<keyword evidence="2 5" id="KW-0378">Hydrolase</keyword>
<dbReference type="GeneID" id="70234741"/>
<dbReference type="EC" id="3.6.4.13" evidence="5"/>
<reference evidence="7" key="2">
    <citation type="submission" date="2021-01" db="EMBL/GenBank/DDBJ databases">
        <authorList>
            <person name="Schikora-Tamarit M.A."/>
        </authorList>
    </citation>
    <scope>NUCLEOTIDE SEQUENCE</scope>
    <source>
        <strain evidence="7">CBS6075</strain>
    </source>
</reference>
<comment type="catalytic activity">
    <reaction evidence="5">
        <text>ATP + H2O = ADP + phosphate + H(+)</text>
        <dbReference type="Rhea" id="RHEA:13065"/>
        <dbReference type="ChEBI" id="CHEBI:15377"/>
        <dbReference type="ChEBI" id="CHEBI:15378"/>
        <dbReference type="ChEBI" id="CHEBI:30616"/>
        <dbReference type="ChEBI" id="CHEBI:43474"/>
        <dbReference type="ChEBI" id="CHEBI:456216"/>
        <dbReference type="EC" id="3.6.4.13"/>
    </reaction>
</comment>
<dbReference type="RefSeq" id="XP_046061937.1">
    <property type="nucleotide sequence ID" value="XM_046203680.1"/>
</dbReference>
<dbReference type="PANTHER" id="PTHR24031">
    <property type="entry name" value="RNA HELICASE"/>
    <property type="match status" value="1"/>
</dbReference>
<evidence type="ECO:0000313" key="8">
    <source>
        <dbReference type="Proteomes" id="UP000769157"/>
    </source>
</evidence>
<feature type="domain" description="Helicase ATP-binding" evidence="6">
    <location>
        <begin position="123"/>
        <end position="319"/>
    </location>
</feature>
<sequence>MISRWTFVRRLATKAERQIGSIGEFPQLNDQQLLEAIENDPDIVNNKSWRRSYYHQLSQLTEALDARFKEQLDKNMHKIKSYNDRINTTIESRITVDITRDKLRFEDFYPNKVVSKAIASKLGFVTTTDFQRRLFALATGFISTVAVGEPGTGKTSSLFVHSLFLRRMNARGEGINSLLLVNSGQQAAKLEHMAQKIFSGILEQIPRQGASYKEMAQFLYRADEATEKKQINALMENPCPHVLVSTPQRLLDLLSTRGMDFLKVQSLAYIAVDDIDHMMEVSLPISKQRKTPIIQLLDYVLKLQDYNRIHNEPHPQLAFTTTSPTPSVFLDELRENTQWFDWSKFHEMGNFQDTQMAATNLVPKNVVFGCVLVRSQLSKSKKLRTDLIDMKPPLYPERMDWEYAATGEPKFLEYWKHKRSHMSKDIVDGELQVLISGVLKLFKKKKDDYPGRVLMVVSDETSVLKTQKMLEKLKRPVIVYSGQDLEDTPNSCLIVANGKSVAGIGFKNINTMMVLGLDVVRDIHRFVHLAGRFRNAAGLVSSDLYGVVDDDKYPVNKMILLAPDLATGSEERNQISRLSLRGGLVQWTPVVGIREK</sequence>
<comment type="function">
    <text evidence="5">RNA helicase.</text>
</comment>
<keyword evidence="5" id="KW-0694">RNA-binding</keyword>
<dbReference type="Pfam" id="PF00270">
    <property type="entry name" value="DEAD"/>
    <property type="match status" value="1"/>
</dbReference>
<proteinExistence type="inferred from homology"/>
<dbReference type="GO" id="GO:0016787">
    <property type="term" value="F:hydrolase activity"/>
    <property type="evidence" value="ECO:0007669"/>
    <property type="project" value="UniProtKB-KW"/>
</dbReference>
<name>A0A9P8P8F9_9ASCO</name>
<dbReference type="GO" id="GO:0005524">
    <property type="term" value="F:ATP binding"/>
    <property type="evidence" value="ECO:0007669"/>
    <property type="project" value="UniProtKB-UniRule"/>
</dbReference>
<comment type="similarity">
    <text evidence="5">Belongs to the DEAD box helicase family.</text>
</comment>
<accession>A0A9P8P8F9</accession>
<dbReference type="AlphaFoldDB" id="A0A9P8P8F9"/>
<keyword evidence="8" id="KW-1185">Reference proteome</keyword>
<dbReference type="EMBL" id="JAEUBE010000183">
    <property type="protein sequence ID" value="KAH3667125.1"/>
    <property type="molecule type" value="Genomic_DNA"/>
</dbReference>
<evidence type="ECO:0000256" key="1">
    <source>
        <dbReference type="ARBA" id="ARBA00022741"/>
    </source>
</evidence>
<reference evidence="7" key="1">
    <citation type="journal article" date="2021" name="Open Biol.">
        <title>Shared evolutionary footprints suggest mitochondrial oxidative damage underlies multiple complex I losses in fungi.</title>
        <authorList>
            <person name="Schikora-Tamarit M.A."/>
            <person name="Marcet-Houben M."/>
            <person name="Nosek J."/>
            <person name="Gabaldon T."/>
        </authorList>
    </citation>
    <scope>NUCLEOTIDE SEQUENCE</scope>
    <source>
        <strain evidence="7">CBS6075</strain>
    </source>
</reference>
<keyword evidence="1 5" id="KW-0547">Nucleotide-binding</keyword>
<gene>
    <name evidence="7" type="ORF">OGAPHI_002774</name>
</gene>
<dbReference type="OrthoDB" id="9984275at2759"/>
<dbReference type="Gene3D" id="3.40.50.300">
    <property type="entry name" value="P-loop containing nucleotide triphosphate hydrolases"/>
    <property type="match status" value="1"/>
</dbReference>
<comment type="domain">
    <text evidence="5">The Q motif is unique to and characteristic of the DEAD box family of RNA helicases and controls ATP binding and hydrolysis.</text>
</comment>
<dbReference type="GO" id="GO:0003723">
    <property type="term" value="F:RNA binding"/>
    <property type="evidence" value="ECO:0007669"/>
    <property type="project" value="UniProtKB-UniRule"/>
</dbReference>
<dbReference type="InterPro" id="IPR027417">
    <property type="entry name" value="P-loop_NTPase"/>
</dbReference>
<dbReference type="SMART" id="SM00487">
    <property type="entry name" value="DEXDc"/>
    <property type="match status" value="1"/>
</dbReference>
<dbReference type="Proteomes" id="UP000769157">
    <property type="component" value="Unassembled WGS sequence"/>
</dbReference>
<dbReference type="InterPro" id="IPR014001">
    <property type="entry name" value="Helicase_ATP-bd"/>
</dbReference>
<organism evidence="7 8">
    <name type="scientific">Ogataea philodendri</name>
    <dbReference type="NCBI Taxonomy" id="1378263"/>
    <lineage>
        <taxon>Eukaryota</taxon>
        <taxon>Fungi</taxon>
        <taxon>Dikarya</taxon>
        <taxon>Ascomycota</taxon>
        <taxon>Saccharomycotina</taxon>
        <taxon>Pichiomycetes</taxon>
        <taxon>Pichiales</taxon>
        <taxon>Pichiaceae</taxon>
        <taxon>Ogataea</taxon>
    </lineage>
</organism>
<evidence type="ECO:0000259" key="6">
    <source>
        <dbReference type="SMART" id="SM00487"/>
    </source>
</evidence>
<comment type="caution">
    <text evidence="7">The sequence shown here is derived from an EMBL/GenBank/DDBJ whole genome shotgun (WGS) entry which is preliminary data.</text>
</comment>
<evidence type="ECO:0000256" key="5">
    <source>
        <dbReference type="RuleBase" id="RU365068"/>
    </source>
</evidence>
<dbReference type="InterPro" id="IPR011545">
    <property type="entry name" value="DEAD/DEAH_box_helicase_dom"/>
</dbReference>
<protein>
    <recommendedName>
        <fullName evidence="5">ATP-dependent RNA helicase</fullName>
        <ecNumber evidence="5">3.6.4.13</ecNumber>
    </recommendedName>
</protein>
<evidence type="ECO:0000256" key="2">
    <source>
        <dbReference type="ARBA" id="ARBA00022801"/>
    </source>
</evidence>
<dbReference type="GO" id="GO:0003724">
    <property type="term" value="F:RNA helicase activity"/>
    <property type="evidence" value="ECO:0007669"/>
    <property type="project" value="UniProtKB-EC"/>
</dbReference>
<evidence type="ECO:0000256" key="3">
    <source>
        <dbReference type="ARBA" id="ARBA00022806"/>
    </source>
</evidence>
<keyword evidence="4 5" id="KW-0067">ATP-binding</keyword>